<dbReference type="FunCoup" id="H2XRH0">
    <property type="interactions" value="184"/>
</dbReference>
<keyword evidence="5" id="KW-0131">Cell cycle</keyword>
<evidence type="ECO:0000256" key="3">
    <source>
        <dbReference type="ARBA" id="ARBA00023125"/>
    </source>
</evidence>
<dbReference type="STRING" id="7719.ENSCINP00000032254"/>
<dbReference type="HOGENOM" id="CLU_066293_3_0_1"/>
<dbReference type="InterPro" id="IPR018607">
    <property type="entry name" value="Ctf8"/>
</dbReference>
<evidence type="ECO:0000256" key="2">
    <source>
        <dbReference type="ARBA" id="ARBA00022705"/>
    </source>
</evidence>
<accession>H2XRH0</accession>
<dbReference type="GO" id="GO:0003677">
    <property type="term" value="F:DNA binding"/>
    <property type="evidence" value="ECO:0007669"/>
    <property type="project" value="UniProtKB-KW"/>
</dbReference>
<dbReference type="GeneTree" id="ENSGT00400000025006"/>
<reference evidence="7" key="2">
    <citation type="journal article" date="2008" name="Genome Biol.">
        <title>Improved genome assembly and evidence-based global gene model set for the chordate Ciona intestinalis: new insight into intron and operon populations.</title>
        <authorList>
            <person name="Satou Y."/>
            <person name="Mineta K."/>
            <person name="Ogasawara M."/>
            <person name="Sasakura Y."/>
            <person name="Shoguchi E."/>
            <person name="Ueno K."/>
            <person name="Yamada L."/>
            <person name="Matsumoto J."/>
            <person name="Wasserscheid J."/>
            <person name="Dewar K."/>
            <person name="Wiley G.B."/>
            <person name="Macmil S.L."/>
            <person name="Roe B.A."/>
            <person name="Zeller R.W."/>
            <person name="Hastings K.E."/>
            <person name="Lemaire P."/>
            <person name="Lindquist E."/>
            <person name="Endo T."/>
            <person name="Hotta K."/>
            <person name="Inaba K."/>
        </authorList>
    </citation>
    <scope>NUCLEOTIDE SEQUENCE [LARGE SCALE GENOMIC DNA]</scope>
    <source>
        <strain evidence="7">wild type</strain>
    </source>
</reference>
<keyword evidence="3" id="KW-0238">DNA-binding</keyword>
<dbReference type="OMA" id="TNVPKPC"/>
<comment type="similarity">
    <text evidence="6">Belongs to the CTF8 family.</text>
</comment>
<evidence type="ECO:0000256" key="4">
    <source>
        <dbReference type="ARBA" id="ARBA00023242"/>
    </source>
</evidence>
<dbReference type="KEGG" id="cin:104265697"/>
<gene>
    <name evidence="7" type="primary">LOC104265697</name>
</gene>
<dbReference type="PANTHER" id="PTHR28605:SF1">
    <property type="entry name" value="CHROMOSOME TRANSMISSION FIDELITY FACTOR 8"/>
    <property type="match status" value="1"/>
</dbReference>
<dbReference type="GeneID" id="104265697"/>
<dbReference type="InParanoid" id="H2XRH0"/>
<dbReference type="AlphaFoldDB" id="H2XRH0"/>
<dbReference type="RefSeq" id="XP_009858572.1">
    <property type="nucleotide sequence ID" value="XM_009860270.3"/>
</dbReference>
<dbReference type="EMBL" id="EAAA01002104">
    <property type="status" value="NOT_ANNOTATED_CDS"/>
    <property type="molecule type" value="Genomic_DNA"/>
</dbReference>
<dbReference type="Proteomes" id="UP000008144">
    <property type="component" value="Chromosome 5"/>
</dbReference>
<keyword evidence="2" id="KW-0235">DNA replication</keyword>
<dbReference type="PANTHER" id="PTHR28605">
    <property type="entry name" value="CTF8, CHROMOSOME TRANSMISSION FIDELITY FACTOR 8 HOMOLOG (S. CEREVISIAE)"/>
    <property type="match status" value="1"/>
</dbReference>
<dbReference type="GO" id="GO:0006260">
    <property type="term" value="P:DNA replication"/>
    <property type="evidence" value="ECO:0007669"/>
    <property type="project" value="UniProtKB-KW"/>
</dbReference>
<evidence type="ECO:0000313" key="7">
    <source>
        <dbReference type="Ensembl" id="ENSCINP00000032254.1"/>
    </source>
</evidence>
<sequence>MVQIVLQPTNSLKEWTLVEYQGELNSRLGNGFCGNKIGDLHFNSKGDPIMIIGHHILYGKVKKLEKPFAVLVKNKDAEMDQREYLIKAVITNKLIFSLRPKPIIIHVPKKV</sequence>
<evidence type="ECO:0000256" key="1">
    <source>
        <dbReference type="ARBA" id="ARBA00004123"/>
    </source>
</evidence>
<proteinExistence type="inferred from homology"/>
<accession>A0A1W3JNZ9</accession>
<dbReference type="GO" id="GO:0031390">
    <property type="term" value="C:Ctf18 RFC-like complex"/>
    <property type="evidence" value="ECO:0007669"/>
    <property type="project" value="InterPro"/>
</dbReference>
<keyword evidence="4" id="KW-0539">Nucleus</keyword>
<reference evidence="8" key="1">
    <citation type="journal article" date="2002" name="Science">
        <title>The draft genome of Ciona intestinalis: insights into chordate and vertebrate origins.</title>
        <authorList>
            <person name="Dehal P."/>
            <person name="Satou Y."/>
            <person name="Campbell R.K."/>
            <person name="Chapman J."/>
            <person name="Degnan B."/>
            <person name="De Tomaso A."/>
            <person name="Davidson B."/>
            <person name="Di Gregorio A."/>
            <person name="Gelpke M."/>
            <person name="Goodstein D.M."/>
            <person name="Harafuji N."/>
            <person name="Hastings K.E."/>
            <person name="Ho I."/>
            <person name="Hotta K."/>
            <person name="Huang W."/>
            <person name="Kawashima T."/>
            <person name="Lemaire P."/>
            <person name="Martinez D."/>
            <person name="Meinertzhagen I.A."/>
            <person name="Necula S."/>
            <person name="Nonaka M."/>
            <person name="Putnam N."/>
            <person name="Rash S."/>
            <person name="Saiga H."/>
            <person name="Satake M."/>
            <person name="Terry A."/>
            <person name="Yamada L."/>
            <person name="Wang H.G."/>
            <person name="Awazu S."/>
            <person name="Azumi K."/>
            <person name="Boore J."/>
            <person name="Branno M."/>
            <person name="Chin-Bow S."/>
            <person name="DeSantis R."/>
            <person name="Doyle S."/>
            <person name="Francino P."/>
            <person name="Keys D.N."/>
            <person name="Haga S."/>
            <person name="Hayashi H."/>
            <person name="Hino K."/>
            <person name="Imai K.S."/>
            <person name="Inaba K."/>
            <person name="Kano S."/>
            <person name="Kobayashi K."/>
            <person name="Kobayashi M."/>
            <person name="Lee B.I."/>
            <person name="Makabe K.W."/>
            <person name="Manohar C."/>
            <person name="Matassi G."/>
            <person name="Medina M."/>
            <person name="Mochizuki Y."/>
            <person name="Mount S."/>
            <person name="Morishita T."/>
            <person name="Miura S."/>
            <person name="Nakayama A."/>
            <person name="Nishizaka S."/>
            <person name="Nomoto H."/>
            <person name="Ohta F."/>
            <person name="Oishi K."/>
            <person name="Rigoutsos I."/>
            <person name="Sano M."/>
            <person name="Sasaki A."/>
            <person name="Sasakura Y."/>
            <person name="Shoguchi E."/>
            <person name="Shin-i T."/>
            <person name="Spagnuolo A."/>
            <person name="Stainier D."/>
            <person name="Suzuki M.M."/>
            <person name="Tassy O."/>
            <person name="Takatori N."/>
            <person name="Tokuoka M."/>
            <person name="Yagi K."/>
            <person name="Yoshizaki F."/>
            <person name="Wada S."/>
            <person name="Zhang C."/>
            <person name="Hyatt P.D."/>
            <person name="Larimer F."/>
            <person name="Detter C."/>
            <person name="Doggett N."/>
            <person name="Glavina T."/>
            <person name="Hawkins T."/>
            <person name="Richardson P."/>
            <person name="Lucas S."/>
            <person name="Kohara Y."/>
            <person name="Levine M."/>
            <person name="Satoh N."/>
            <person name="Rokhsar D.S."/>
        </authorList>
    </citation>
    <scope>NUCLEOTIDE SEQUENCE [LARGE SCALE GENOMIC DNA]</scope>
</reference>
<evidence type="ECO:0000313" key="8">
    <source>
        <dbReference type="Proteomes" id="UP000008144"/>
    </source>
</evidence>
<dbReference type="Pfam" id="PF09696">
    <property type="entry name" value="Ctf8"/>
    <property type="match status" value="1"/>
</dbReference>
<dbReference type="Ensembl" id="ENSCINT00000033418.1">
    <property type="protein sequence ID" value="ENSCINP00000032254.1"/>
    <property type="gene ID" value="ENSCING00000018267.1"/>
</dbReference>
<keyword evidence="8" id="KW-1185">Reference proteome</keyword>
<dbReference type="GO" id="GO:0007064">
    <property type="term" value="P:mitotic sister chromatid cohesion"/>
    <property type="evidence" value="ECO:0007669"/>
    <property type="project" value="InterPro"/>
</dbReference>
<comment type="subcellular location">
    <subcellularLocation>
        <location evidence="1">Nucleus</location>
    </subcellularLocation>
</comment>
<evidence type="ECO:0000256" key="5">
    <source>
        <dbReference type="ARBA" id="ARBA00023306"/>
    </source>
</evidence>
<evidence type="ECO:0000256" key="6">
    <source>
        <dbReference type="ARBA" id="ARBA00038447"/>
    </source>
</evidence>
<reference evidence="7" key="4">
    <citation type="submission" date="2025-09" db="UniProtKB">
        <authorList>
            <consortium name="Ensembl"/>
        </authorList>
    </citation>
    <scope>IDENTIFICATION</scope>
</reference>
<protein>
    <submittedName>
        <fullName evidence="7">Chromosome transmission fidelity protein 8 homolog</fullName>
    </submittedName>
</protein>
<organism evidence="7 8">
    <name type="scientific">Ciona intestinalis</name>
    <name type="common">Transparent sea squirt</name>
    <name type="synonym">Ascidia intestinalis</name>
    <dbReference type="NCBI Taxonomy" id="7719"/>
    <lineage>
        <taxon>Eukaryota</taxon>
        <taxon>Metazoa</taxon>
        <taxon>Chordata</taxon>
        <taxon>Tunicata</taxon>
        <taxon>Ascidiacea</taxon>
        <taxon>Phlebobranchia</taxon>
        <taxon>Cionidae</taxon>
        <taxon>Ciona</taxon>
    </lineage>
</organism>
<name>H2XRH0_CIOIN</name>
<reference evidence="7" key="3">
    <citation type="submission" date="2025-08" db="UniProtKB">
        <authorList>
            <consortium name="Ensembl"/>
        </authorList>
    </citation>
    <scope>IDENTIFICATION</scope>
</reference>
<dbReference type="OrthoDB" id="121932at2759"/>